<sequence>MLAIHQQTEEQRTDRVTEPDPAWESGRDDVTRLQYTKFMTADPIKVDHSKKVELVVRLVAREGRGRPRRIPKGGFQTAVHSASTRCPRVERKWHKEVTCPALPKVAVGSYIPKTCDDDESPYLTICELSVQLDITSFIVQ</sequence>
<gene>
    <name evidence="2" type="ORF">OS493_007747</name>
</gene>
<dbReference type="EMBL" id="MU827304">
    <property type="protein sequence ID" value="KAJ7365099.1"/>
    <property type="molecule type" value="Genomic_DNA"/>
</dbReference>
<evidence type="ECO:0000313" key="2">
    <source>
        <dbReference type="EMBL" id="KAJ7365099.1"/>
    </source>
</evidence>
<comment type="caution">
    <text evidence="2">The sequence shown here is derived from an EMBL/GenBank/DDBJ whole genome shotgun (WGS) entry which is preliminary data.</text>
</comment>
<accession>A0A9X0CP07</accession>
<feature type="region of interest" description="Disordered" evidence="1">
    <location>
        <begin position="1"/>
        <end position="27"/>
    </location>
</feature>
<protein>
    <submittedName>
        <fullName evidence="2">Uncharacterized protein</fullName>
    </submittedName>
</protein>
<dbReference type="AlphaFoldDB" id="A0A9X0CP07"/>
<evidence type="ECO:0000313" key="3">
    <source>
        <dbReference type="Proteomes" id="UP001163046"/>
    </source>
</evidence>
<dbReference type="OrthoDB" id="406096at2759"/>
<evidence type="ECO:0000256" key="1">
    <source>
        <dbReference type="SAM" id="MobiDB-lite"/>
    </source>
</evidence>
<dbReference type="Proteomes" id="UP001163046">
    <property type="component" value="Unassembled WGS sequence"/>
</dbReference>
<organism evidence="2 3">
    <name type="scientific">Desmophyllum pertusum</name>
    <dbReference type="NCBI Taxonomy" id="174260"/>
    <lineage>
        <taxon>Eukaryota</taxon>
        <taxon>Metazoa</taxon>
        <taxon>Cnidaria</taxon>
        <taxon>Anthozoa</taxon>
        <taxon>Hexacorallia</taxon>
        <taxon>Scleractinia</taxon>
        <taxon>Caryophylliina</taxon>
        <taxon>Caryophylliidae</taxon>
        <taxon>Desmophyllum</taxon>
    </lineage>
</organism>
<reference evidence="2" key="1">
    <citation type="submission" date="2023-01" db="EMBL/GenBank/DDBJ databases">
        <title>Genome assembly of the deep-sea coral Lophelia pertusa.</title>
        <authorList>
            <person name="Herrera S."/>
            <person name="Cordes E."/>
        </authorList>
    </citation>
    <scope>NUCLEOTIDE SEQUENCE</scope>
    <source>
        <strain evidence="2">USNM1676648</strain>
        <tissue evidence="2">Polyp</tissue>
    </source>
</reference>
<proteinExistence type="predicted"/>
<feature type="compositionally biased region" description="Basic and acidic residues" evidence="1">
    <location>
        <begin position="7"/>
        <end position="18"/>
    </location>
</feature>
<name>A0A9X0CP07_9CNID</name>
<keyword evidence="3" id="KW-1185">Reference proteome</keyword>